<dbReference type="EMBL" id="BAAANN010000023">
    <property type="protein sequence ID" value="GAA1973113.1"/>
    <property type="molecule type" value="Genomic_DNA"/>
</dbReference>
<name>A0ABP5D2V5_9PSEU</name>
<dbReference type="Pfam" id="PF13088">
    <property type="entry name" value="BNR_2"/>
    <property type="match status" value="1"/>
</dbReference>
<keyword evidence="4" id="KW-1185">Reference proteome</keyword>
<protein>
    <recommendedName>
        <fullName evidence="2">Sialidase domain-containing protein</fullName>
    </recommendedName>
</protein>
<accession>A0ABP5D2V5</accession>
<feature type="domain" description="Sialidase" evidence="2">
    <location>
        <begin position="114"/>
        <end position="304"/>
    </location>
</feature>
<feature type="chain" id="PRO_5045906004" description="Sialidase domain-containing protein" evidence="1">
    <location>
        <begin position="26"/>
        <end position="382"/>
    </location>
</feature>
<feature type="signal peptide" evidence="1">
    <location>
        <begin position="1"/>
        <end position="25"/>
    </location>
</feature>
<dbReference type="CDD" id="cd15482">
    <property type="entry name" value="Sialidase_non-viral"/>
    <property type="match status" value="1"/>
</dbReference>
<dbReference type="RefSeq" id="WP_344424834.1">
    <property type="nucleotide sequence ID" value="NZ_BAAANN010000023.1"/>
</dbReference>
<comment type="caution">
    <text evidence="3">The sequence shown here is derived from an EMBL/GenBank/DDBJ whole genome shotgun (WGS) entry which is preliminary data.</text>
</comment>
<gene>
    <name evidence="3" type="ORF">GCM10009754_54830</name>
</gene>
<evidence type="ECO:0000259" key="2">
    <source>
        <dbReference type="Pfam" id="PF13088"/>
    </source>
</evidence>
<evidence type="ECO:0000313" key="3">
    <source>
        <dbReference type="EMBL" id="GAA1973113.1"/>
    </source>
</evidence>
<dbReference type="Proteomes" id="UP001501116">
    <property type="component" value="Unassembled WGS sequence"/>
</dbReference>
<dbReference type="PANTHER" id="PTHR43752:SF2">
    <property type="entry name" value="BNR_ASP-BOX REPEAT FAMILY PROTEIN"/>
    <property type="match status" value="1"/>
</dbReference>
<dbReference type="SUPFAM" id="SSF50939">
    <property type="entry name" value="Sialidases"/>
    <property type="match status" value="1"/>
</dbReference>
<reference evidence="4" key="1">
    <citation type="journal article" date="2019" name="Int. J. Syst. Evol. Microbiol.">
        <title>The Global Catalogue of Microorganisms (GCM) 10K type strain sequencing project: providing services to taxonomists for standard genome sequencing and annotation.</title>
        <authorList>
            <consortium name="The Broad Institute Genomics Platform"/>
            <consortium name="The Broad Institute Genome Sequencing Center for Infectious Disease"/>
            <person name="Wu L."/>
            <person name="Ma J."/>
        </authorList>
    </citation>
    <scope>NUCLEOTIDE SEQUENCE [LARGE SCALE GENOMIC DNA]</scope>
    <source>
        <strain evidence="4">JCM 14545</strain>
    </source>
</reference>
<evidence type="ECO:0000313" key="4">
    <source>
        <dbReference type="Proteomes" id="UP001501116"/>
    </source>
</evidence>
<dbReference type="InterPro" id="IPR036278">
    <property type="entry name" value="Sialidase_sf"/>
</dbReference>
<evidence type="ECO:0000256" key="1">
    <source>
        <dbReference type="SAM" id="SignalP"/>
    </source>
</evidence>
<sequence length="382" mass="40634">MRRFLARAGMLLAIAGVSFTPMAQAAAAPAAKPSQPVNSKPDAVVAVAASGKNAYFPDLVRLRGGSLFAAYREGVGHVGMDGKLLSVTSADGGRTWSAPRPLLDTPFDDRDPKLTVTDRGTLFVTYFEIDWRTSPAISRGTSVIRSDDGGRTWTAPKKIDTAMTGPSNESDSGYWLGWAASHGAIVATGGGALLAPLYGTLPHDKWQRASVVRSTDGGRTWRGETVIAARPGIHFQEPVLTVLRDGQLVALIRTNTGIAYLSRSPDGGAHWTEPQPTRIPASSHHLLTTAEGSVLLTYGDVSGRFSPAPGRPTVGRLLDRPKGTFDEGKDVLLYDVGTPGAPVFDQANPSSAEIRPGRFLTLTYDLGRHAVVGVYSTAGRYR</sequence>
<keyword evidence="1" id="KW-0732">Signal</keyword>
<proteinExistence type="predicted"/>
<dbReference type="InterPro" id="IPR011040">
    <property type="entry name" value="Sialidase"/>
</dbReference>
<dbReference type="Gene3D" id="2.120.10.10">
    <property type="match status" value="1"/>
</dbReference>
<organism evidence="3 4">
    <name type="scientific">Amycolatopsis minnesotensis</name>
    <dbReference type="NCBI Taxonomy" id="337894"/>
    <lineage>
        <taxon>Bacteria</taxon>
        <taxon>Bacillati</taxon>
        <taxon>Actinomycetota</taxon>
        <taxon>Actinomycetes</taxon>
        <taxon>Pseudonocardiales</taxon>
        <taxon>Pseudonocardiaceae</taxon>
        <taxon>Amycolatopsis</taxon>
    </lineage>
</organism>
<dbReference type="PANTHER" id="PTHR43752">
    <property type="entry name" value="BNR/ASP-BOX REPEAT FAMILY PROTEIN"/>
    <property type="match status" value="1"/>
</dbReference>